<organism evidence="1 2">
    <name type="scientific">Streptomyces parvulus</name>
    <dbReference type="NCBI Taxonomy" id="146923"/>
    <lineage>
        <taxon>Bacteria</taxon>
        <taxon>Bacillati</taxon>
        <taxon>Actinomycetota</taxon>
        <taxon>Actinomycetes</taxon>
        <taxon>Kitasatosporales</taxon>
        <taxon>Streptomycetaceae</taxon>
        <taxon>Streptomyces</taxon>
    </lineage>
</organism>
<gene>
    <name evidence="1" type="ORF">Spa2297_22570</name>
</gene>
<accession>A0A191V3K2</accession>
<dbReference type="EMBL" id="CP015866">
    <property type="protein sequence ID" value="ANJ09512.1"/>
    <property type="molecule type" value="Genomic_DNA"/>
</dbReference>
<protein>
    <submittedName>
        <fullName evidence="1">Uncharacterized protein</fullName>
    </submittedName>
</protein>
<reference evidence="1 2" key="1">
    <citation type="submission" date="2016-05" db="EMBL/GenBank/DDBJ databases">
        <title>Non-Contiguous Finished Genome Sequence of Streptomyces parvulus 2297 Integrated Site-Specifically with Actinophage R4.</title>
        <authorList>
            <person name="Nishizawa T."/>
            <person name="Miura T."/>
            <person name="Harada C."/>
            <person name="Guo Y."/>
            <person name="Narisawa K."/>
            <person name="Ohta H."/>
            <person name="Takahashi H."/>
            <person name="Shirai M."/>
        </authorList>
    </citation>
    <scope>NUCLEOTIDE SEQUENCE [LARGE SCALE GENOMIC DNA]</scope>
    <source>
        <strain evidence="1 2">2297</strain>
    </source>
</reference>
<dbReference type="Proteomes" id="UP000078468">
    <property type="component" value="Chromosome"/>
</dbReference>
<proteinExistence type="predicted"/>
<name>A0A191V3K2_9ACTN</name>
<evidence type="ECO:0000313" key="2">
    <source>
        <dbReference type="Proteomes" id="UP000078468"/>
    </source>
</evidence>
<dbReference type="KEGG" id="spav:Spa2297_22570"/>
<evidence type="ECO:0000313" key="1">
    <source>
        <dbReference type="EMBL" id="ANJ09512.1"/>
    </source>
</evidence>
<sequence>MNGVMLNYGAAYDRTVHDRALKGGTGLRAEALALLLEPLGADAVAGPAALQRFAEDVAAVARARGYPDLPASGSTLPPVSEAVVSSVTYLDTPGVAAKDDDHGATRARAACDDADAVTWNYADTLHDEEAAELPLAGSVTLSRV</sequence>
<dbReference type="AlphaFoldDB" id="A0A191V3K2"/>